<accession>A0A0V7ZHY4</accession>
<evidence type="ECO:0000313" key="1">
    <source>
        <dbReference type="EMBL" id="KST64066.1"/>
    </source>
</evidence>
<proteinExistence type="predicted"/>
<dbReference type="EMBL" id="LMTZ01000118">
    <property type="protein sequence ID" value="KST64776.1"/>
    <property type="molecule type" value="Genomic_DNA"/>
</dbReference>
<evidence type="ECO:0000313" key="2">
    <source>
        <dbReference type="EMBL" id="KST64776.1"/>
    </source>
</evidence>
<evidence type="ECO:0008006" key="4">
    <source>
        <dbReference type="Google" id="ProtNLM"/>
    </source>
</evidence>
<protein>
    <recommendedName>
        <fullName evidence="4">DUF927 domain-containing protein</fullName>
    </recommendedName>
</protein>
<comment type="caution">
    <text evidence="1">The sequence shown here is derived from an EMBL/GenBank/DDBJ whole genome shotgun (WGS) entry which is preliminary data.</text>
</comment>
<evidence type="ECO:0000313" key="3">
    <source>
        <dbReference type="Proteomes" id="UP000053372"/>
    </source>
</evidence>
<organism evidence="1 3">
    <name type="scientific">Mastigocoleus testarum BC008</name>
    <dbReference type="NCBI Taxonomy" id="371196"/>
    <lineage>
        <taxon>Bacteria</taxon>
        <taxon>Bacillati</taxon>
        <taxon>Cyanobacteriota</taxon>
        <taxon>Cyanophyceae</taxon>
        <taxon>Nostocales</taxon>
        <taxon>Hapalosiphonaceae</taxon>
        <taxon>Mastigocoleus</taxon>
    </lineage>
</organism>
<dbReference type="AlphaFoldDB" id="A0A0V7ZHY4"/>
<dbReference type="EMBL" id="LMTZ01000129">
    <property type="protein sequence ID" value="KST64066.1"/>
    <property type="molecule type" value="Genomic_DNA"/>
</dbReference>
<sequence length="411" mass="47726">MTESTATSHYLDPKEFYATYLQSWTDYWEKDKSIYANVASILEQSVWLPQKKILIPVASIYMLLPSKWSMITPILFAWGDKGSGKSTLSMLANYLHGFSQTFSPTDTFASIRNALDAMRWMDGATKDMEKDGALLAWDNIHAETLRRDPRIYQLLLFGYNRNTDRISIANSHGENKNYHVFCPKIISSVEPLHINQEFSELHRRLLLIPHKPFDKFSHDELKEYDGLDLNLDKIDLQSISWDGIDEKFHIFWNTKENVQNYVFWRNLLTRKGKKPFKVPKNIKGERWTIMIDLLCTGLTVGAFKEVQESIDFFAQYWEYIDKHFLSESSATLGHLKLFIEEEAGIILKANKAAIKAGSQTIKAIIQPQKLRERLNFLQQTGQLDISPKTKDINSLMWELGWKLTTEGWVER</sequence>
<name>A0A0V7ZHY4_9CYAN</name>
<dbReference type="RefSeq" id="WP_027844077.1">
    <property type="nucleotide sequence ID" value="NZ_LMTZ01000118.1"/>
</dbReference>
<dbReference type="Proteomes" id="UP000053372">
    <property type="component" value="Unassembled WGS sequence"/>
</dbReference>
<dbReference type="OrthoDB" id="582483at2"/>
<reference evidence="1 3" key="1">
    <citation type="journal article" date="2015" name="Genome Announc.">
        <title>Draft Genome of the Euendolithic (true boring) Cyanobacterium Mastigocoleus testarum strain BC008.</title>
        <authorList>
            <person name="Guida B.S."/>
            <person name="Garcia-Pichel F."/>
        </authorList>
    </citation>
    <scope>NUCLEOTIDE SEQUENCE [LARGE SCALE GENOMIC DNA]</scope>
    <source>
        <strain evidence="1 3">BC008</strain>
    </source>
</reference>
<gene>
    <name evidence="1" type="ORF">BC008_40445</name>
    <name evidence="2" type="ORF">BC008_41420</name>
</gene>
<keyword evidence="3" id="KW-1185">Reference proteome</keyword>